<dbReference type="GO" id="GO:0016740">
    <property type="term" value="F:transferase activity"/>
    <property type="evidence" value="ECO:0007669"/>
    <property type="project" value="UniProtKB-KW"/>
</dbReference>
<sequence length="30" mass="3496">YGIPFYLQYLAHWPEYFIVAEAPGGELMGY</sequence>
<keyword evidence="1" id="KW-0808">Transferase</keyword>
<dbReference type="EMBL" id="KB793991">
    <property type="protein sequence ID" value="EOA92854.1"/>
    <property type="molecule type" value="Genomic_DNA"/>
</dbReference>
<reference evidence="2" key="1">
    <citation type="journal article" date="2013" name="Nat. Genet.">
        <title>The duck genome and transcriptome provide insight into an avian influenza virus reservoir species.</title>
        <authorList>
            <person name="Huang Y."/>
            <person name="Li Y."/>
            <person name="Burt D.W."/>
            <person name="Chen H."/>
            <person name="Zhang Y."/>
            <person name="Qian W."/>
            <person name="Kim H."/>
            <person name="Gan S."/>
            <person name="Zhao Y."/>
            <person name="Li J."/>
            <person name="Yi K."/>
            <person name="Feng H."/>
            <person name="Zhu P."/>
            <person name="Li B."/>
            <person name="Liu Q."/>
            <person name="Fairley S."/>
            <person name="Magor K.E."/>
            <person name="Du Z."/>
            <person name="Hu X."/>
            <person name="Goodman L."/>
            <person name="Tafer H."/>
            <person name="Vignal A."/>
            <person name="Lee T."/>
            <person name="Kim K.W."/>
            <person name="Sheng Z."/>
            <person name="An Y."/>
            <person name="Searle S."/>
            <person name="Herrero J."/>
            <person name="Groenen M.A."/>
            <person name="Crooijmans R.P."/>
            <person name="Faraut T."/>
            <person name="Cai Q."/>
            <person name="Webster R.G."/>
            <person name="Aldridge J.R."/>
            <person name="Warren W.C."/>
            <person name="Bartschat S."/>
            <person name="Kehr S."/>
            <person name="Marz M."/>
            <person name="Stadler P.F."/>
            <person name="Smith J."/>
            <person name="Kraus R.H."/>
            <person name="Zhao Y."/>
            <person name="Ren L."/>
            <person name="Fei J."/>
            <person name="Morisson M."/>
            <person name="Kaiser P."/>
            <person name="Griffin D.K."/>
            <person name="Rao M."/>
            <person name="Pitel F."/>
            <person name="Wang J."/>
            <person name="Li N."/>
        </authorList>
    </citation>
    <scope>NUCLEOTIDE SEQUENCE [LARGE SCALE GENOMIC DNA]</scope>
</reference>
<name>R0KUP7_ANAPL</name>
<organism evidence="1 2">
    <name type="scientific">Anas platyrhynchos</name>
    <name type="common">Mallard</name>
    <name type="synonym">Anas boschas</name>
    <dbReference type="NCBI Taxonomy" id="8839"/>
    <lineage>
        <taxon>Eukaryota</taxon>
        <taxon>Metazoa</taxon>
        <taxon>Chordata</taxon>
        <taxon>Craniata</taxon>
        <taxon>Vertebrata</taxon>
        <taxon>Euteleostomi</taxon>
        <taxon>Archelosauria</taxon>
        <taxon>Archosauria</taxon>
        <taxon>Dinosauria</taxon>
        <taxon>Saurischia</taxon>
        <taxon>Theropoda</taxon>
        <taxon>Coelurosauria</taxon>
        <taxon>Aves</taxon>
        <taxon>Neognathae</taxon>
        <taxon>Galloanserae</taxon>
        <taxon>Anseriformes</taxon>
        <taxon>Anatidae</taxon>
        <taxon>Anatinae</taxon>
        <taxon>Anas</taxon>
    </lineage>
</organism>
<gene>
    <name evidence="1" type="ORF">Anapl_18862</name>
</gene>
<keyword evidence="2" id="KW-1185">Reference proteome</keyword>
<feature type="non-terminal residue" evidence="1">
    <location>
        <position position="30"/>
    </location>
</feature>
<evidence type="ECO:0000313" key="1">
    <source>
        <dbReference type="EMBL" id="EOA92854.1"/>
    </source>
</evidence>
<accession>R0KUP7</accession>
<protein>
    <submittedName>
        <fullName evidence="1">N-acetyltransferase 5</fullName>
    </submittedName>
</protein>
<dbReference type="Proteomes" id="UP000296049">
    <property type="component" value="Unassembled WGS sequence"/>
</dbReference>
<feature type="non-terminal residue" evidence="1">
    <location>
        <position position="1"/>
    </location>
</feature>
<evidence type="ECO:0000313" key="2">
    <source>
        <dbReference type="Proteomes" id="UP000296049"/>
    </source>
</evidence>
<dbReference type="AlphaFoldDB" id="R0KUP7"/>
<proteinExistence type="predicted"/>